<dbReference type="Pfam" id="PF13646">
    <property type="entry name" value="HEAT_2"/>
    <property type="match status" value="1"/>
</dbReference>
<dbReference type="InterPro" id="IPR004155">
    <property type="entry name" value="PBS_lyase_HEAT"/>
</dbReference>
<dbReference type="AlphaFoldDB" id="A0AAT9FK43"/>
<dbReference type="KEGG" id="osu:NT6N_13830"/>
<organism evidence="1">
    <name type="scientific">Oceaniferula spumae</name>
    <dbReference type="NCBI Taxonomy" id="2979115"/>
    <lineage>
        <taxon>Bacteria</taxon>
        <taxon>Pseudomonadati</taxon>
        <taxon>Verrucomicrobiota</taxon>
        <taxon>Verrucomicrobiia</taxon>
        <taxon>Verrucomicrobiales</taxon>
        <taxon>Verrucomicrobiaceae</taxon>
        <taxon>Oceaniferula</taxon>
    </lineage>
</organism>
<evidence type="ECO:0000313" key="1">
    <source>
        <dbReference type="EMBL" id="BDS06343.1"/>
    </source>
</evidence>
<dbReference type="Gene3D" id="1.25.10.10">
    <property type="entry name" value="Leucine-rich Repeat Variant"/>
    <property type="match status" value="2"/>
</dbReference>
<gene>
    <name evidence="1" type="ORF">NT6N_13830</name>
</gene>
<dbReference type="SUPFAM" id="SSF48371">
    <property type="entry name" value="ARM repeat"/>
    <property type="match status" value="1"/>
</dbReference>
<name>A0AAT9FK43_9BACT</name>
<dbReference type="SMART" id="SM00567">
    <property type="entry name" value="EZ_HEAT"/>
    <property type="match status" value="2"/>
</dbReference>
<dbReference type="InterPro" id="IPR011989">
    <property type="entry name" value="ARM-like"/>
</dbReference>
<sequence length="592" mass="65308">MTRVHRLFYMLLILLVGAQITKADELEPLVAELVKLSTPDSGVGSEMQALTAKFSKLDHKEVVAAMLPLLKHKNKRVVYHAGYVILVCRDGVVPAQLDALIAGHQNGSGWLPYAIRSIDNQKAIAYLADNFRHNPQTMAPVYHSLIGLGEKAVPDLLRNFELADPLEEADYFHGLRAVFGEMEEKAGVAIPDLMNLVRDDKIALALRKEAILTIGHIGESAERVIPELLKMADRDHATWGESVESAVIASNTSFAAVILFRQADGGKNPQAIYQLAEQGGRAVKFGPKMMPWLKSDSKVTRAAVIHAIGAINYRDGAKELIPFLTESKDWTQAEAAAKSLAQLQCKAAVPALKRAAKDHWFPLVHTTAMAAVRVIETDADYLKTFGEHGYKLHNEFQMKMRAVDERDEIPAELTKLMPYNSIVEEFAIFGKREPKIAEDFIRLRDTNGEQVLMMSNMESLSLPGGMLLAAAAGEWTGGLQYVPKKGKQVKLMGGNFYGLRQWGDHILTSEGTLHMGMNDGALYKITANEHTASIELWFVLPSCPSRIEVSRSGQLVVTCFGCVIAISPDGKVSYYRQYVNHNAGAEEDPFDS</sequence>
<proteinExistence type="predicted"/>
<evidence type="ECO:0008006" key="2">
    <source>
        <dbReference type="Google" id="ProtNLM"/>
    </source>
</evidence>
<accession>A0AAT9FK43</accession>
<dbReference type="InterPro" id="IPR016024">
    <property type="entry name" value="ARM-type_fold"/>
</dbReference>
<protein>
    <recommendedName>
        <fullName evidence="2">HEAT repeat domain-containing protein</fullName>
    </recommendedName>
</protein>
<reference evidence="1" key="1">
    <citation type="submission" date="2024-07" db="EMBL/GenBank/DDBJ databases">
        <title>Complete genome sequence of Verrucomicrobiaceae bacterium NT6N.</title>
        <authorList>
            <person name="Huang C."/>
            <person name="Takami H."/>
            <person name="Hamasaki K."/>
        </authorList>
    </citation>
    <scope>NUCLEOTIDE SEQUENCE</scope>
    <source>
        <strain evidence="1">NT6N</strain>
    </source>
</reference>
<dbReference type="EMBL" id="AP026866">
    <property type="protein sequence ID" value="BDS06343.1"/>
    <property type="molecule type" value="Genomic_DNA"/>
</dbReference>